<proteinExistence type="predicted"/>
<reference evidence="2 3" key="1">
    <citation type="journal article" date="2014" name="Genome Announc.">
        <title>Complete Genome Sequence of Amino Acid-Utilizing Eubacterium acidaminophilum al-2 (DSM 3953).</title>
        <authorList>
            <person name="Poehlein A."/>
            <person name="Andreesen J.R."/>
            <person name="Daniel R."/>
        </authorList>
    </citation>
    <scope>NUCLEOTIDE SEQUENCE [LARGE SCALE GENOMIC DNA]</scope>
    <source>
        <strain evidence="2 3">DSM 3953</strain>
    </source>
</reference>
<accession>W8TL07</accession>
<name>W8TL07_PEPAC</name>
<gene>
    <name evidence="2" type="ORF">EAL2_c15970</name>
</gene>
<keyword evidence="1" id="KW-0812">Transmembrane</keyword>
<dbReference type="EMBL" id="CP007452">
    <property type="protein sequence ID" value="AHM56892.1"/>
    <property type="molecule type" value="Genomic_DNA"/>
</dbReference>
<dbReference type="KEGG" id="eac:EAL2_c15970"/>
<feature type="transmembrane region" description="Helical" evidence="1">
    <location>
        <begin position="6"/>
        <end position="29"/>
    </location>
</feature>
<keyword evidence="1" id="KW-0472">Membrane</keyword>
<dbReference type="AlphaFoldDB" id="W8TL07"/>
<evidence type="ECO:0000313" key="2">
    <source>
        <dbReference type="EMBL" id="AHM56892.1"/>
    </source>
</evidence>
<organism evidence="2 3">
    <name type="scientific">Peptoclostridium acidaminophilum DSM 3953</name>
    <dbReference type="NCBI Taxonomy" id="1286171"/>
    <lineage>
        <taxon>Bacteria</taxon>
        <taxon>Bacillati</taxon>
        <taxon>Bacillota</taxon>
        <taxon>Clostridia</taxon>
        <taxon>Peptostreptococcales</taxon>
        <taxon>Peptoclostridiaceae</taxon>
        <taxon>Peptoclostridium</taxon>
    </lineage>
</organism>
<dbReference type="STRING" id="1286171.EAL2_c15970"/>
<dbReference type="RefSeq" id="WP_158408907.1">
    <property type="nucleotide sequence ID" value="NZ_CP007452.1"/>
</dbReference>
<evidence type="ECO:0000313" key="3">
    <source>
        <dbReference type="Proteomes" id="UP000019591"/>
    </source>
</evidence>
<evidence type="ECO:0000256" key="1">
    <source>
        <dbReference type="SAM" id="Phobius"/>
    </source>
</evidence>
<dbReference type="Proteomes" id="UP000019591">
    <property type="component" value="Chromosome"/>
</dbReference>
<sequence length="47" mass="5532">MEFHFEFVAIIILFIILGTLQLTLNNILVQLKEIKNIILTMKVKDKM</sequence>
<dbReference type="HOGENOM" id="CLU_3168183_0_0_9"/>
<protein>
    <submittedName>
        <fullName evidence="2">Uncharacterized protein</fullName>
    </submittedName>
</protein>
<keyword evidence="3" id="KW-1185">Reference proteome</keyword>
<dbReference type="PATRIC" id="fig|1286171.3.peg.1548"/>
<keyword evidence="1" id="KW-1133">Transmembrane helix</keyword>